<dbReference type="OrthoDB" id="3268868at2759"/>
<name>A0A1C7MCQ8_GRIFR</name>
<protein>
    <submittedName>
        <fullName evidence="2">Uncharacterized protein</fullName>
    </submittedName>
</protein>
<evidence type="ECO:0000313" key="2">
    <source>
        <dbReference type="EMBL" id="OBZ74397.1"/>
    </source>
</evidence>
<gene>
    <name evidence="2" type="ORF">A0H81_05231</name>
</gene>
<evidence type="ECO:0000313" key="3">
    <source>
        <dbReference type="Proteomes" id="UP000092993"/>
    </source>
</evidence>
<reference evidence="2 3" key="1">
    <citation type="submission" date="2016-03" db="EMBL/GenBank/DDBJ databases">
        <title>Whole genome sequencing of Grifola frondosa 9006-11.</title>
        <authorList>
            <person name="Min B."/>
            <person name="Park H."/>
            <person name="Kim J.-G."/>
            <person name="Cho H."/>
            <person name="Oh Y.-L."/>
            <person name="Kong W.-S."/>
            <person name="Choi I.-G."/>
        </authorList>
    </citation>
    <scope>NUCLEOTIDE SEQUENCE [LARGE SCALE GENOMIC DNA]</scope>
    <source>
        <strain evidence="2 3">9006-11</strain>
    </source>
</reference>
<evidence type="ECO:0000256" key="1">
    <source>
        <dbReference type="SAM" id="Phobius"/>
    </source>
</evidence>
<keyword evidence="1" id="KW-1133">Transmembrane helix</keyword>
<dbReference type="AlphaFoldDB" id="A0A1C7MCQ8"/>
<keyword evidence="1" id="KW-0472">Membrane</keyword>
<keyword evidence="3" id="KW-1185">Reference proteome</keyword>
<dbReference type="Proteomes" id="UP000092993">
    <property type="component" value="Unassembled WGS sequence"/>
</dbReference>
<accession>A0A1C7MCQ8</accession>
<dbReference type="EMBL" id="LUGG01000005">
    <property type="protein sequence ID" value="OBZ74397.1"/>
    <property type="molecule type" value="Genomic_DNA"/>
</dbReference>
<sequence>MLGTAQFHLCLLPSPRHVLSPASGGYDERLLANAPVATRAEKQEGYDVDLLENDAAVGRNNSTTPIEAQTKWVVALVVALIVVVAIAVGVGVGVGARHHHAIASHNATSSGATQSVPAASQSISAPASAVTSSASANGPVVGEWRQISPIARRMIRET</sequence>
<proteinExistence type="predicted"/>
<organism evidence="2 3">
    <name type="scientific">Grifola frondosa</name>
    <name type="common">Maitake</name>
    <name type="synonym">Polyporus frondosus</name>
    <dbReference type="NCBI Taxonomy" id="5627"/>
    <lineage>
        <taxon>Eukaryota</taxon>
        <taxon>Fungi</taxon>
        <taxon>Dikarya</taxon>
        <taxon>Basidiomycota</taxon>
        <taxon>Agaricomycotina</taxon>
        <taxon>Agaricomycetes</taxon>
        <taxon>Polyporales</taxon>
        <taxon>Grifolaceae</taxon>
        <taxon>Grifola</taxon>
    </lineage>
</organism>
<keyword evidence="1" id="KW-0812">Transmembrane</keyword>
<feature type="transmembrane region" description="Helical" evidence="1">
    <location>
        <begin position="72"/>
        <end position="96"/>
    </location>
</feature>
<comment type="caution">
    <text evidence="2">The sequence shown here is derived from an EMBL/GenBank/DDBJ whole genome shotgun (WGS) entry which is preliminary data.</text>
</comment>